<organism evidence="1 2">
    <name type="scientific">Hafnia alvei</name>
    <dbReference type="NCBI Taxonomy" id="569"/>
    <lineage>
        <taxon>Bacteria</taxon>
        <taxon>Pseudomonadati</taxon>
        <taxon>Pseudomonadota</taxon>
        <taxon>Gammaproteobacteria</taxon>
        <taxon>Enterobacterales</taxon>
        <taxon>Hafniaceae</taxon>
        <taxon>Hafnia</taxon>
    </lineage>
</organism>
<protein>
    <submittedName>
        <fullName evidence="1">Uncharacterized protein</fullName>
    </submittedName>
</protein>
<evidence type="ECO:0000313" key="2">
    <source>
        <dbReference type="Proteomes" id="UP000094844"/>
    </source>
</evidence>
<dbReference type="EMBL" id="FMIQ01000016">
    <property type="protein sequence ID" value="SCM51684.1"/>
    <property type="molecule type" value="Genomic_DNA"/>
</dbReference>
<proteinExistence type="predicted"/>
<dbReference type="OrthoDB" id="6461546at2"/>
<dbReference type="AlphaFoldDB" id="A0A1C6YXV1"/>
<evidence type="ECO:0000313" key="1">
    <source>
        <dbReference type="EMBL" id="SCM51684.1"/>
    </source>
</evidence>
<dbReference type="RefSeq" id="WP_072307913.1">
    <property type="nucleotide sequence ID" value="NZ_FMIQ01000016.1"/>
</dbReference>
<name>A0A1C6YXV1_HAFAL</name>
<reference evidence="1 2" key="1">
    <citation type="submission" date="2016-09" db="EMBL/GenBank/DDBJ databases">
        <authorList>
            <person name="Capua I."/>
            <person name="De Benedictis P."/>
            <person name="Joannis T."/>
            <person name="Lombin L.H."/>
            <person name="Cattoli G."/>
        </authorList>
    </citation>
    <scope>NUCLEOTIDE SEQUENCE [LARGE SCALE GENOMIC DNA]</scope>
    <source>
        <strain evidence="1 2">GB001</strain>
    </source>
</reference>
<gene>
    <name evidence="1" type="ORF">BN1044_01152</name>
</gene>
<sequence>MQRKKPISQYFIISDFDIQLFDDEPEDEYEDFIGQMKKNSENIYFQLQQDKSLTWHTIGDEVSLNPDKDGYYNAEVSPFRLNNSNSNKPQLIFDKSSACIRECAITLTLKPVTEDGNEIQKIKATSTLLTTQRNLERLAQIDAIARYPLKDFNGKQVDIGWSEISPHILKLNFQDTLTEIQPDNDDNIKMYLSWLDLPYQSENIQAYHYKSRRPFNGAVIVIKNSDPVTDLKMLVKKMDATIFDGGNGAIFHSDTMSLTGLYYYYDTVSRILYLAILPSNYNGVTEYFTQDYMVIRTLNPDNIGVLAQESDLILNKDEFERKFNSPLHSYIDKEKLTSAVTERINNAIASPDFFFRYPEKNSIKSNWIDLSYLSDFFRVSSMQLSARLYKSTVEELQNNLKEEYPQGRAYLDFFINDSPPVFYFLGKTNTELTLQYTFKSKNIANNDLMMQVIITQLLRQISPLQLNPINPVRMSHFLKYKINKDDVWGGYDTTENEEFISFNGLLLRSDTGEVIIRNSPENHTVYTTESGLIQARDANLKHESDKLKLYTKKGEFLVSGERFEFNKAENTVIVSRCCGTGVFDLNTRKWLIEPKLALISNYNGFYIARVHFRQPTTEIIFNHQGGVIGYGRSIITSKRSRQILIFDNTIDSGRWVNDDGTASEQPVVTEKIMLPQGVLYMISIEDRIMLINEQTDVIIPASDYSKYKKEKNSLWLWSVRENKWLEIDVGLKLKSIYR</sequence>
<accession>A0A1C6YXV1</accession>
<dbReference type="Proteomes" id="UP000094844">
    <property type="component" value="Unassembled WGS sequence"/>
</dbReference>